<feature type="coiled-coil region" evidence="1">
    <location>
        <begin position="182"/>
        <end position="311"/>
    </location>
</feature>
<feature type="region of interest" description="Disordered" evidence="2">
    <location>
        <begin position="116"/>
        <end position="168"/>
    </location>
</feature>
<keyword evidence="4" id="KW-1185">Reference proteome</keyword>
<evidence type="ECO:0000256" key="2">
    <source>
        <dbReference type="SAM" id="MobiDB-lite"/>
    </source>
</evidence>
<evidence type="ECO:0000313" key="3">
    <source>
        <dbReference type="EMBL" id="OJD39028.1"/>
    </source>
</evidence>
<dbReference type="GeneID" id="31014400"/>
<reference evidence="3 4" key="1">
    <citation type="submission" date="2016-10" db="EMBL/GenBank/DDBJ databases">
        <title>Proteomics and genomics reveal pathogen-plant mechanisms compatible with a hemibiotrophic lifestyle of Diplodia corticola.</title>
        <authorList>
            <person name="Fernandes I."/>
            <person name="De Jonge R."/>
            <person name="Van De Peer Y."/>
            <person name="Devreese B."/>
            <person name="Alves A."/>
            <person name="Esteves A.C."/>
        </authorList>
    </citation>
    <scope>NUCLEOTIDE SEQUENCE [LARGE SCALE GENOMIC DNA]</scope>
    <source>
        <strain evidence="3 4">CBS 112549</strain>
    </source>
</reference>
<feature type="compositionally biased region" description="Basic and acidic residues" evidence="2">
    <location>
        <begin position="116"/>
        <end position="151"/>
    </location>
</feature>
<protein>
    <submittedName>
        <fullName evidence="3">Uncharacterized protein</fullName>
    </submittedName>
</protein>
<proteinExistence type="predicted"/>
<dbReference type="RefSeq" id="XP_020134639.1">
    <property type="nucleotide sequence ID" value="XM_020274139.1"/>
</dbReference>
<dbReference type="AlphaFoldDB" id="A0A1J9SGV7"/>
<dbReference type="OrthoDB" id="10553400at2759"/>
<accession>A0A1J9SGV7</accession>
<evidence type="ECO:0000256" key="1">
    <source>
        <dbReference type="SAM" id="Coils"/>
    </source>
</evidence>
<keyword evidence="1" id="KW-0175">Coiled coil</keyword>
<organism evidence="3 4">
    <name type="scientific">Diplodia corticola</name>
    <dbReference type="NCBI Taxonomy" id="236234"/>
    <lineage>
        <taxon>Eukaryota</taxon>
        <taxon>Fungi</taxon>
        <taxon>Dikarya</taxon>
        <taxon>Ascomycota</taxon>
        <taxon>Pezizomycotina</taxon>
        <taxon>Dothideomycetes</taxon>
        <taxon>Dothideomycetes incertae sedis</taxon>
        <taxon>Botryosphaeriales</taxon>
        <taxon>Botryosphaeriaceae</taxon>
        <taxon>Diplodia</taxon>
    </lineage>
</organism>
<comment type="caution">
    <text evidence="3">The sequence shown here is derived from an EMBL/GenBank/DDBJ whole genome shotgun (WGS) entry which is preliminary data.</text>
</comment>
<dbReference type="EMBL" id="MNUE01000003">
    <property type="protein sequence ID" value="OJD39028.1"/>
    <property type="molecule type" value="Genomic_DNA"/>
</dbReference>
<name>A0A1J9SGV7_9PEZI</name>
<dbReference type="Proteomes" id="UP000183809">
    <property type="component" value="Unassembled WGS sequence"/>
</dbReference>
<evidence type="ECO:0000313" key="4">
    <source>
        <dbReference type="Proteomes" id="UP000183809"/>
    </source>
</evidence>
<sequence>MHYPPSKPGAMPANASHAPGPYMSTDEEMIFEQAIGILSAIWTPDVRMWKYHGSQLGDNPRQWPPRLICALAVLAQTAGPAGRVRAMQAISAAMGSLAYTAPTPEHVARATELLKTRAREEQSARESRRRTEPHGRGQHGGGDHRQGDAAREAAFAQDEAVPTRSAGGAALAEQVARVAVVEGKLKEERRQHEEDVAGLRATIEKLKTETDVKVKETETKLKVMEAKLKIMEATLEKKDKEIQEKNKQLEEKSRRVDEAEMKWFDMDANISVISSDRDMFEMYWDTAEMEKKRLEKENIGLKKKLAEKDEYIKTLTVQRDQDLHMKD</sequence>
<gene>
    <name evidence="3" type="ORF">BKCO1_3000238</name>
</gene>